<dbReference type="STRING" id="574376.BAMA_21100"/>
<gene>
    <name evidence="4" type="ORF">BAMA_21100</name>
</gene>
<dbReference type="InterPro" id="IPR025370">
    <property type="entry name" value="SgrR_HTH_N"/>
</dbReference>
<dbReference type="InterPro" id="IPR000914">
    <property type="entry name" value="SBP_5_dom"/>
</dbReference>
<dbReference type="GO" id="GO:0015833">
    <property type="term" value="P:peptide transport"/>
    <property type="evidence" value="ECO:0007669"/>
    <property type="project" value="TreeGrafter"/>
</dbReference>
<dbReference type="InterPro" id="IPR039424">
    <property type="entry name" value="SBP_5"/>
</dbReference>
<dbReference type="Pfam" id="PF12793">
    <property type="entry name" value="SgrR_N"/>
    <property type="match status" value="1"/>
</dbReference>
<dbReference type="PANTHER" id="PTHR30290">
    <property type="entry name" value="PERIPLASMIC BINDING COMPONENT OF ABC TRANSPORTER"/>
    <property type="match status" value="1"/>
</dbReference>
<proteinExistence type="predicted"/>
<feature type="domain" description="Transcriptional regulator SgrR N-terminal HTH" evidence="3">
    <location>
        <begin position="4"/>
        <end position="98"/>
    </location>
</feature>
<evidence type="ECO:0000259" key="3">
    <source>
        <dbReference type="Pfam" id="PF12793"/>
    </source>
</evidence>
<dbReference type="EMBL" id="JOTN01000006">
    <property type="protein sequence ID" value="KEK19741.1"/>
    <property type="molecule type" value="Genomic_DNA"/>
</dbReference>
<dbReference type="Proteomes" id="UP000027822">
    <property type="component" value="Unassembled WGS sequence"/>
</dbReference>
<dbReference type="CDD" id="cd08507">
    <property type="entry name" value="PBP2_SgrR_like"/>
    <property type="match status" value="1"/>
</dbReference>
<comment type="caution">
    <text evidence="4">The sequence shown here is derived from an EMBL/GenBank/DDBJ whole genome shotgun (WGS) entry which is preliminary data.</text>
</comment>
<organism evidence="4 5">
    <name type="scientific">Bacillus manliponensis</name>
    <dbReference type="NCBI Taxonomy" id="574376"/>
    <lineage>
        <taxon>Bacteria</taxon>
        <taxon>Bacillati</taxon>
        <taxon>Bacillota</taxon>
        <taxon>Bacilli</taxon>
        <taxon>Bacillales</taxon>
        <taxon>Bacillaceae</taxon>
        <taxon>Bacillus</taxon>
        <taxon>Bacillus cereus group</taxon>
    </lineage>
</organism>
<dbReference type="Gene3D" id="3.10.105.10">
    <property type="entry name" value="Dipeptide-binding Protein, Domain 3"/>
    <property type="match status" value="1"/>
</dbReference>
<dbReference type="GO" id="GO:0003677">
    <property type="term" value="F:DNA binding"/>
    <property type="evidence" value="ECO:0007669"/>
    <property type="project" value="UniProtKB-KW"/>
</dbReference>
<dbReference type="Pfam" id="PF00496">
    <property type="entry name" value="SBP_bac_5"/>
    <property type="match status" value="1"/>
</dbReference>
<name>A0A073JZM6_9BACI</name>
<dbReference type="Gene3D" id="3.90.76.10">
    <property type="entry name" value="Dipeptide-binding Protein, Domain 1"/>
    <property type="match status" value="1"/>
</dbReference>
<evidence type="ECO:0000313" key="4">
    <source>
        <dbReference type="EMBL" id="KEK19741.1"/>
    </source>
</evidence>
<feature type="domain" description="Solute-binding protein family 5" evidence="2">
    <location>
        <begin position="179"/>
        <end position="493"/>
    </location>
</feature>
<accession>A0A073JZM6</accession>
<dbReference type="GO" id="GO:1904680">
    <property type="term" value="F:peptide transmembrane transporter activity"/>
    <property type="evidence" value="ECO:0007669"/>
    <property type="project" value="TreeGrafter"/>
</dbReference>
<evidence type="ECO:0000313" key="5">
    <source>
        <dbReference type="Proteomes" id="UP000027822"/>
    </source>
</evidence>
<dbReference type="PANTHER" id="PTHR30290:SF72">
    <property type="entry name" value="HTH-TYPE TRANSCRIPTIONAL REGULATOR SGRR"/>
    <property type="match status" value="1"/>
</dbReference>
<dbReference type="SUPFAM" id="SSF53850">
    <property type="entry name" value="Periplasmic binding protein-like II"/>
    <property type="match status" value="1"/>
</dbReference>
<evidence type="ECO:0000259" key="2">
    <source>
        <dbReference type="Pfam" id="PF00496"/>
    </source>
</evidence>
<keyword evidence="5" id="KW-1185">Reference proteome</keyword>
<reference evidence="4 5" key="1">
    <citation type="submission" date="2014-06" db="EMBL/GenBank/DDBJ databases">
        <title>Draft genome sequence of Bacillus manliponensis JCM 15802 (MCCC 1A00708).</title>
        <authorList>
            <person name="Lai Q."/>
            <person name="Liu Y."/>
            <person name="Shao Z."/>
        </authorList>
    </citation>
    <scope>NUCLEOTIDE SEQUENCE [LARGE SCALE GENOMIC DNA]</scope>
    <source>
        <strain evidence="4 5">JCM 15802</strain>
    </source>
</reference>
<sequence length="576" mass="68471">MVILEQYIQLWIKYMNNERTDKKLEISIQNISETLFCTTRNSKFIIKKLEELEWICWKPGRGRGNRSNIVFLKHPDIIILEMGKEITKKGDINGGRTFVKQYNSYFPYLSHQFDSWIDTLFGHQVEVTKQGRQDILRLQTNIKCISNFDPTLVSLRSECHIAKHIYDTLVYFNIYTGVIEPRLAFHWEYDDKRIVWTFYLRKGVTFHNGTIFTAKDVMYTFERFLNKRDNPYIWMLEHIKEIRELNEYTVEIHLHKENVLFLQILSTEQCSIIKKDNRQNLIGTGPFIIQTHNEKKLILEAHHSYFRERPFLDCIEFWKEAEQKEEYDISSAAQYRNEQHYQNLSEVERNVTYVTLNVNKVSPMQDKTFRKALHQIIHTNKLIEDLAGNRDEIANEFLLGKKYKAKKEDIHELIKNSVYNGETLLLYTFMDKDHVEDGGWIQQECKKYGISIELHFLDAKELLQEKTIQEADIIHDSATISEQTEISFLFLFLAKNSFIHQHSSILFQEQLSSFFTVQSREKRLTILGGIESKLLEHIHVIPLYRNKQEVITHEKVQNAVINSQGWIDFYNIWFKS</sequence>
<dbReference type="AlphaFoldDB" id="A0A073JZM6"/>
<dbReference type="Gene3D" id="3.40.190.10">
    <property type="entry name" value="Periplasmic binding protein-like II"/>
    <property type="match status" value="1"/>
</dbReference>
<dbReference type="eggNOG" id="COG4533">
    <property type="taxonomic scope" value="Bacteria"/>
</dbReference>
<evidence type="ECO:0000256" key="1">
    <source>
        <dbReference type="ARBA" id="ARBA00023125"/>
    </source>
</evidence>
<protein>
    <submittedName>
        <fullName evidence="4">Peptide-binding protein</fullName>
    </submittedName>
</protein>
<keyword evidence="1" id="KW-0238">DNA-binding</keyword>
<dbReference type="OrthoDB" id="5894719at2"/>